<name>A0A6C0FZS9_9BACL</name>
<dbReference type="AlphaFoldDB" id="A0A6C0FZS9"/>
<dbReference type="InterPro" id="IPR037523">
    <property type="entry name" value="VOC_core"/>
</dbReference>
<dbReference type="Pfam" id="PF00903">
    <property type="entry name" value="Glyoxalase"/>
    <property type="match status" value="2"/>
</dbReference>
<evidence type="ECO:0000313" key="2">
    <source>
        <dbReference type="EMBL" id="QHT59730.1"/>
    </source>
</evidence>
<dbReference type="PANTHER" id="PTHR36503:SF1">
    <property type="entry name" value="BLR2520 PROTEIN"/>
    <property type="match status" value="1"/>
</dbReference>
<sequence length="259" mass="29054">MGKQIGSSLSVLVVSDIARSRQYYREVLGFDVTDWWAERDGLNGMALKLHQAPEGFKPVPNPPDAGADTGIDVQGYTNTWAGLDALYEEFRSKGARFAREPVVYEDFGPWKEFVVEDPDGYHLAFGGVDGGRAHCSIQPQIDAAILWVRDLDRAAQRYGSLMGLDIREADRYGKLHLFRLDNGTHLMLDSHGMEEAPARDDEAPLLKLATYDIERAKQEAVRHGFEVVHDIQRLPTVSYFNVRDEDGNVLMITQDSVQS</sequence>
<dbReference type="Proteomes" id="UP000476064">
    <property type="component" value="Chromosome"/>
</dbReference>
<gene>
    <name evidence="2" type="ORF">GXP70_07040</name>
</gene>
<dbReference type="RefSeq" id="WP_162355796.1">
    <property type="nucleotide sequence ID" value="NZ_CP048209.1"/>
</dbReference>
<dbReference type="SUPFAM" id="SSF54593">
    <property type="entry name" value="Glyoxalase/Bleomycin resistance protein/Dihydroxybiphenyl dioxygenase"/>
    <property type="match status" value="2"/>
</dbReference>
<dbReference type="PANTHER" id="PTHR36503">
    <property type="entry name" value="BLR2520 PROTEIN"/>
    <property type="match status" value="1"/>
</dbReference>
<reference evidence="2 3" key="1">
    <citation type="submission" date="2020-01" db="EMBL/GenBank/DDBJ databases">
        <title>Paenibacillus sp. nov., isolated from tomato rhizosphere.</title>
        <authorList>
            <person name="Weon H.-Y."/>
            <person name="Lee S.A."/>
        </authorList>
    </citation>
    <scope>NUCLEOTIDE SEQUENCE [LARGE SCALE GENOMIC DNA]</scope>
    <source>
        <strain evidence="2 3">12200R-189</strain>
    </source>
</reference>
<organism evidence="2 3">
    <name type="scientific">Paenibacillus lycopersici</name>
    <dbReference type="NCBI Taxonomy" id="2704462"/>
    <lineage>
        <taxon>Bacteria</taxon>
        <taxon>Bacillati</taxon>
        <taxon>Bacillota</taxon>
        <taxon>Bacilli</taxon>
        <taxon>Bacillales</taxon>
        <taxon>Paenibacillaceae</taxon>
        <taxon>Paenibacillus</taxon>
    </lineage>
</organism>
<dbReference type="KEGG" id="plyc:GXP70_07040"/>
<dbReference type="InterPro" id="IPR004360">
    <property type="entry name" value="Glyas_Fos-R_dOase_dom"/>
</dbReference>
<dbReference type="PROSITE" id="PS51819">
    <property type="entry name" value="VOC"/>
    <property type="match status" value="2"/>
</dbReference>
<feature type="domain" description="VOC" evidence="1">
    <location>
        <begin position="140"/>
        <end position="255"/>
    </location>
</feature>
<dbReference type="Gene3D" id="3.10.180.10">
    <property type="entry name" value="2,3-Dihydroxybiphenyl 1,2-Dioxygenase, domain 1"/>
    <property type="match status" value="2"/>
</dbReference>
<keyword evidence="3" id="KW-1185">Reference proteome</keyword>
<evidence type="ECO:0000313" key="3">
    <source>
        <dbReference type="Proteomes" id="UP000476064"/>
    </source>
</evidence>
<accession>A0A6C0FZS9</accession>
<evidence type="ECO:0000259" key="1">
    <source>
        <dbReference type="PROSITE" id="PS51819"/>
    </source>
</evidence>
<proteinExistence type="predicted"/>
<feature type="domain" description="VOC" evidence="1">
    <location>
        <begin position="4"/>
        <end position="128"/>
    </location>
</feature>
<dbReference type="InterPro" id="IPR029068">
    <property type="entry name" value="Glyas_Bleomycin-R_OHBP_Dase"/>
</dbReference>
<dbReference type="EMBL" id="CP048209">
    <property type="protein sequence ID" value="QHT59730.1"/>
    <property type="molecule type" value="Genomic_DNA"/>
</dbReference>
<protein>
    <submittedName>
        <fullName evidence="2">VOC family protein</fullName>
    </submittedName>
</protein>